<proteinExistence type="predicted"/>
<dbReference type="Pfam" id="PF10646">
    <property type="entry name" value="Germane"/>
    <property type="match status" value="1"/>
</dbReference>
<dbReference type="RefSeq" id="WP_345883031.1">
    <property type="nucleotide sequence ID" value="NZ_JBDFRB010000002.1"/>
</dbReference>
<evidence type="ECO:0000256" key="2">
    <source>
        <dbReference type="SAM" id="Phobius"/>
    </source>
</evidence>
<dbReference type="InterPro" id="IPR018910">
    <property type="entry name" value="LpqB_C"/>
</dbReference>
<dbReference type="InterPro" id="IPR019606">
    <property type="entry name" value="GerMN"/>
</dbReference>
<dbReference type="Pfam" id="PF10647">
    <property type="entry name" value="Gmad1"/>
    <property type="match status" value="1"/>
</dbReference>
<evidence type="ECO:0000313" key="4">
    <source>
        <dbReference type="EMBL" id="MEN2743504.1"/>
    </source>
</evidence>
<reference evidence="4 5" key="1">
    <citation type="submission" date="2024-05" db="EMBL/GenBank/DDBJ databases">
        <title>Sinomonas sp. nov., isolated from a waste landfill.</title>
        <authorList>
            <person name="Zhao Y."/>
        </authorList>
    </citation>
    <scope>NUCLEOTIDE SEQUENCE [LARGE SCALE GENOMIC DNA]</scope>
    <source>
        <strain evidence="4 5">CCTCC AB2014300</strain>
    </source>
</reference>
<organism evidence="4 5">
    <name type="scientific">Sinomonas halotolerans</name>
    <dbReference type="NCBI Taxonomy" id="1644133"/>
    <lineage>
        <taxon>Bacteria</taxon>
        <taxon>Bacillati</taxon>
        <taxon>Actinomycetota</taxon>
        <taxon>Actinomycetes</taxon>
        <taxon>Micrococcales</taxon>
        <taxon>Micrococcaceae</taxon>
        <taxon>Sinomonas</taxon>
    </lineage>
</organism>
<feature type="compositionally biased region" description="Basic and acidic residues" evidence="1">
    <location>
        <begin position="16"/>
        <end position="28"/>
    </location>
</feature>
<name>A0ABU9WWF7_9MICC</name>
<feature type="compositionally biased region" description="Low complexity" evidence="1">
    <location>
        <begin position="1"/>
        <end position="15"/>
    </location>
</feature>
<dbReference type="EMBL" id="JBDFRB010000002">
    <property type="protein sequence ID" value="MEN2743504.1"/>
    <property type="molecule type" value="Genomic_DNA"/>
</dbReference>
<dbReference type="Proteomes" id="UP001422074">
    <property type="component" value="Unassembled WGS sequence"/>
</dbReference>
<feature type="domain" description="GerMN" evidence="3">
    <location>
        <begin position="244"/>
        <end position="334"/>
    </location>
</feature>
<feature type="region of interest" description="Disordered" evidence="1">
    <location>
        <begin position="71"/>
        <end position="96"/>
    </location>
</feature>
<evidence type="ECO:0000256" key="1">
    <source>
        <dbReference type="SAM" id="MobiDB-lite"/>
    </source>
</evidence>
<feature type="region of interest" description="Disordered" evidence="1">
    <location>
        <begin position="1"/>
        <end position="32"/>
    </location>
</feature>
<sequence>MTRRTPAVVRAAAGRSEQRSPTRAEPRPGRRARTCAGTRALGRTVRRVLLPAVLAAVLVLIAACAQMPTSGGVGKSRDGAVSGGNAPQYIPPGPREGATPQSIIEGFFNAGSGYQNDFTVARQFLSPASAVSWKPSRRTLVYRGSATVVPTGRENEYRYELDLAYAVDADGTATPYPEGTREAITVSLVQVDGQWRLSRLPDGTAIPEETFKVLFKPFPVYFFDPSFRTLVPDIRWFIDNSGVAKSLVSALLAGPAPYLRSAVASAFPPGTQLERESVPIVDSMAQVDLTSAVRDASFTDRQRMHSQLVRTFSSISSVVGVSLRSNQSDVALVDPTGGTPAPEPATDPAVPPWQVGVAGRELVRYADRQASRIEGLRSVAQFSPRLPAAGASQDVYAFLGAGPALYSIVPNQPARLLDSREQLSPPSVGPTGWVWAAGPGADGVTEVVAHRPGGTPEGAEVPHVDLRPSWLAGRSVEAFRVARDGTRALVLSSAGNRSVLQLTGIVRSPDGTPRELTEPITLARGTAALERAVWVDETTILVSPVSDSARVAPLLVSLNGGEPRQLPALDGIESVSAGNGEGEVYAQTPAGVFQLVRTAWVELGKGIEDPSFPG</sequence>
<evidence type="ECO:0000313" key="5">
    <source>
        <dbReference type="Proteomes" id="UP001422074"/>
    </source>
</evidence>
<dbReference type="InterPro" id="IPR059026">
    <property type="entry name" value="LpqB_N"/>
</dbReference>
<feature type="transmembrane region" description="Helical" evidence="2">
    <location>
        <begin position="48"/>
        <end position="68"/>
    </location>
</feature>
<keyword evidence="2" id="KW-0812">Transmembrane</keyword>
<keyword evidence="5" id="KW-1185">Reference proteome</keyword>
<accession>A0ABU9WWF7</accession>
<gene>
    <name evidence="4" type="ORF">ABCQ75_02985</name>
</gene>
<keyword evidence="2" id="KW-1133">Transmembrane helix</keyword>
<dbReference type="SMART" id="SM00909">
    <property type="entry name" value="Germane"/>
    <property type="match status" value="1"/>
</dbReference>
<dbReference type="Pfam" id="PF25976">
    <property type="entry name" value="LpqB_N"/>
    <property type="match status" value="1"/>
</dbReference>
<keyword evidence="2" id="KW-0472">Membrane</keyword>
<protein>
    <submittedName>
        <fullName evidence="4">LpqB family beta-propeller domain-containing protein</fullName>
    </submittedName>
</protein>
<comment type="caution">
    <text evidence="4">The sequence shown here is derived from an EMBL/GenBank/DDBJ whole genome shotgun (WGS) entry which is preliminary data.</text>
</comment>
<evidence type="ECO:0000259" key="3">
    <source>
        <dbReference type="SMART" id="SM00909"/>
    </source>
</evidence>